<reference evidence="2" key="1">
    <citation type="journal article" date="2014" name="Front. Microbiol.">
        <title>High frequency of phylogenetically diverse reductive dehalogenase-homologous genes in deep subseafloor sedimentary metagenomes.</title>
        <authorList>
            <person name="Kawai M."/>
            <person name="Futagami T."/>
            <person name="Toyoda A."/>
            <person name="Takaki Y."/>
            <person name="Nishi S."/>
            <person name="Hori S."/>
            <person name="Arai W."/>
            <person name="Tsubouchi T."/>
            <person name="Morono Y."/>
            <person name="Uchiyama I."/>
            <person name="Ito T."/>
            <person name="Fujiyama A."/>
            <person name="Inagaki F."/>
            <person name="Takami H."/>
        </authorList>
    </citation>
    <scope>NUCLEOTIDE SEQUENCE</scope>
    <source>
        <strain evidence="2">Expedition CK06-06</strain>
    </source>
</reference>
<dbReference type="Pfam" id="PF03454">
    <property type="entry name" value="MoeA_C"/>
    <property type="match status" value="1"/>
</dbReference>
<comment type="caution">
    <text evidence="2">The sequence shown here is derived from an EMBL/GenBank/DDBJ whole genome shotgun (WGS) entry which is preliminary data.</text>
</comment>
<dbReference type="PANTHER" id="PTHR10192:SF5">
    <property type="entry name" value="GEPHYRIN"/>
    <property type="match status" value="1"/>
</dbReference>
<dbReference type="Gene3D" id="2.40.340.10">
    <property type="entry name" value="MoeA, C-terminal, domain IV"/>
    <property type="match status" value="1"/>
</dbReference>
<protein>
    <recommendedName>
        <fullName evidence="1">MoeA C-terminal domain-containing protein</fullName>
    </recommendedName>
</protein>
<name>X1MUZ6_9ZZZZ</name>
<accession>X1MUZ6</accession>
<organism evidence="2">
    <name type="scientific">marine sediment metagenome</name>
    <dbReference type="NCBI Taxonomy" id="412755"/>
    <lineage>
        <taxon>unclassified sequences</taxon>
        <taxon>metagenomes</taxon>
        <taxon>ecological metagenomes</taxon>
    </lineage>
</organism>
<dbReference type="GO" id="GO:0005829">
    <property type="term" value="C:cytosol"/>
    <property type="evidence" value="ECO:0007669"/>
    <property type="project" value="TreeGrafter"/>
</dbReference>
<feature type="domain" description="MoeA C-terminal" evidence="1">
    <location>
        <begin position="38"/>
        <end position="97"/>
    </location>
</feature>
<dbReference type="InterPro" id="IPR038987">
    <property type="entry name" value="MoeA-like"/>
</dbReference>
<dbReference type="GO" id="GO:0061599">
    <property type="term" value="F:molybdopterin molybdotransferase activity"/>
    <property type="evidence" value="ECO:0007669"/>
    <property type="project" value="TreeGrafter"/>
</dbReference>
<dbReference type="SUPFAM" id="SSF63867">
    <property type="entry name" value="MoeA C-terminal domain-like"/>
    <property type="match status" value="1"/>
</dbReference>
<dbReference type="InterPro" id="IPR005111">
    <property type="entry name" value="MoeA_C_domain_IV"/>
</dbReference>
<evidence type="ECO:0000313" key="2">
    <source>
        <dbReference type="EMBL" id="GAI18520.1"/>
    </source>
</evidence>
<gene>
    <name evidence="2" type="ORF">S06H3_34656</name>
</gene>
<dbReference type="EMBL" id="BARV01020825">
    <property type="protein sequence ID" value="GAI18520.1"/>
    <property type="molecule type" value="Genomic_DNA"/>
</dbReference>
<dbReference type="GO" id="GO:0006777">
    <property type="term" value="P:Mo-molybdopterin cofactor biosynthetic process"/>
    <property type="evidence" value="ECO:0007669"/>
    <property type="project" value="TreeGrafter"/>
</dbReference>
<dbReference type="AlphaFoldDB" id="X1MUZ6"/>
<proteinExistence type="predicted"/>
<evidence type="ECO:0000259" key="1">
    <source>
        <dbReference type="Pfam" id="PF03454"/>
    </source>
</evidence>
<dbReference type="InterPro" id="IPR036688">
    <property type="entry name" value="MoeA_C_domain_IV_sf"/>
</dbReference>
<sequence>MVACELFVRPAILKMLGKKNLARPTIEAVMEDAKVNNNRTRIFARAIVKKRDDGYFAKLTGPQGSGILTSMKLANGLAIIPEDKERVKQGDVLQVMMLDWDEE</sequence>
<dbReference type="PANTHER" id="PTHR10192">
    <property type="entry name" value="MOLYBDOPTERIN BIOSYNTHESIS PROTEIN"/>
    <property type="match status" value="1"/>
</dbReference>